<dbReference type="GO" id="GO:0006637">
    <property type="term" value="P:acyl-CoA metabolic process"/>
    <property type="evidence" value="ECO:0007669"/>
    <property type="project" value="TreeGrafter"/>
</dbReference>
<evidence type="ECO:0000256" key="3">
    <source>
        <dbReference type="PROSITE-ProRule" id="PRU01106"/>
    </source>
</evidence>
<gene>
    <name evidence="5" type="ORF">DFP90_104208</name>
</gene>
<dbReference type="PANTHER" id="PTHR11049">
    <property type="entry name" value="ACYL COENZYME A THIOESTER HYDROLASE"/>
    <property type="match status" value="1"/>
</dbReference>
<keyword evidence="2 3" id="KW-0378">Hydrolase</keyword>
<dbReference type="InterPro" id="IPR040170">
    <property type="entry name" value="Cytosol_ACT"/>
</dbReference>
<dbReference type="OrthoDB" id="9801856at2"/>
<dbReference type="InterPro" id="IPR033120">
    <property type="entry name" value="HOTDOG_ACOT"/>
</dbReference>
<evidence type="ECO:0000313" key="6">
    <source>
        <dbReference type="Proteomes" id="UP000256845"/>
    </source>
</evidence>
<name>A0A3D9HPV7_9PROT</name>
<dbReference type="CDD" id="cd03442">
    <property type="entry name" value="BFIT_BACH"/>
    <property type="match status" value="1"/>
</dbReference>
<reference evidence="5 6" key="1">
    <citation type="submission" date="2018-07" db="EMBL/GenBank/DDBJ databases">
        <title>Genomic Encyclopedia of Type Strains, Phase III (KMG-III): the genomes of soil and plant-associated and newly described type strains.</title>
        <authorList>
            <person name="Whitman W."/>
        </authorList>
    </citation>
    <scope>NUCLEOTIDE SEQUENCE [LARGE SCALE GENOMIC DNA]</scope>
    <source>
        <strain evidence="5 6">CECT 8488</strain>
    </source>
</reference>
<protein>
    <submittedName>
        <fullName evidence="5">Acyl-CoA thioesterase YciA</fullName>
    </submittedName>
</protein>
<dbReference type="InterPro" id="IPR029069">
    <property type="entry name" value="HotDog_dom_sf"/>
</dbReference>
<proteinExistence type="inferred from homology"/>
<dbReference type="PROSITE" id="PS51770">
    <property type="entry name" value="HOTDOG_ACOT"/>
    <property type="match status" value="1"/>
</dbReference>
<dbReference type="AlphaFoldDB" id="A0A3D9HPV7"/>
<keyword evidence="6" id="KW-1185">Reference proteome</keyword>
<dbReference type="PANTHER" id="PTHR11049:SF5">
    <property type="entry name" value="ACYL-COA THIOESTER HYDROLASE YCIA"/>
    <property type="match status" value="1"/>
</dbReference>
<comment type="caution">
    <text evidence="5">The sequence shown here is derived from an EMBL/GenBank/DDBJ whole genome shotgun (WGS) entry which is preliminary data.</text>
</comment>
<dbReference type="EMBL" id="QRDW01000004">
    <property type="protein sequence ID" value="RED50936.1"/>
    <property type="molecule type" value="Genomic_DNA"/>
</dbReference>
<dbReference type="Proteomes" id="UP000256845">
    <property type="component" value="Unassembled WGS sequence"/>
</dbReference>
<dbReference type="InterPro" id="IPR006683">
    <property type="entry name" value="Thioestr_dom"/>
</dbReference>
<dbReference type="GO" id="GO:0052816">
    <property type="term" value="F:long-chain fatty acyl-CoA hydrolase activity"/>
    <property type="evidence" value="ECO:0007669"/>
    <property type="project" value="TreeGrafter"/>
</dbReference>
<comment type="similarity">
    <text evidence="1">Belongs to the acyl coenzyme A hydrolase family.</text>
</comment>
<evidence type="ECO:0000313" key="5">
    <source>
        <dbReference type="EMBL" id="RED50936.1"/>
    </source>
</evidence>
<evidence type="ECO:0000256" key="1">
    <source>
        <dbReference type="ARBA" id="ARBA00010458"/>
    </source>
</evidence>
<dbReference type="GO" id="GO:0005829">
    <property type="term" value="C:cytosol"/>
    <property type="evidence" value="ECO:0007669"/>
    <property type="project" value="TreeGrafter"/>
</dbReference>
<dbReference type="GO" id="GO:0009062">
    <property type="term" value="P:fatty acid catabolic process"/>
    <property type="evidence" value="ECO:0007669"/>
    <property type="project" value="TreeGrafter"/>
</dbReference>
<evidence type="ECO:0000259" key="4">
    <source>
        <dbReference type="PROSITE" id="PS51770"/>
    </source>
</evidence>
<evidence type="ECO:0000256" key="2">
    <source>
        <dbReference type="ARBA" id="ARBA00022801"/>
    </source>
</evidence>
<sequence length="131" mass="14211">MSENEPKTPRGDLVLRDLAMPADTNPDGDIFGGWLLSQMDIAGGMAARQKAGGRVATVAIDSMVFHKPVNVGDVLCCYADLIRVGTTSMTFHIQAFVMRQGSGERELVTEGKFTFVAIGQDRRPRTISLPN</sequence>
<feature type="domain" description="HotDog ACOT-type" evidence="4">
    <location>
        <begin position="9"/>
        <end position="121"/>
    </location>
</feature>
<dbReference type="Pfam" id="PF03061">
    <property type="entry name" value="4HBT"/>
    <property type="match status" value="1"/>
</dbReference>
<accession>A0A3D9HPV7</accession>
<organism evidence="5 6">
    <name type="scientific">Aestuariispira insulae</name>
    <dbReference type="NCBI Taxonomy" id="1461337"/>
    <lineage>
        <taxon>Bacteria</taxon>
        <taxon>Pseudomonadati</taxon>
        <taxon>Pseudomonadota</taxon>
        <taxon>Alphaproteobacteria</taxon>
        <taxon>Rhodospirillales</taxon>
        <taxon>Kiloniellaceae</taxon>
        <taxon>Aestuariispira</taxon>
    </lineage>
</organism>
<dbReference type="SUPFAM" id="SSF54637">
    <property type="entry name" value="Thioesterase/thiol ester dehydrase-isomerase"/>
    <property type="match status" value="1"/>
</dbReference>
<dbReference type="Gene3D" id="3.10.129.10">
    <property type="entry name" value="Hotdog Thioesterase"/>
    <property type="match status" value="1"/>
</dbReference>
<dbReference type="RefSeq" id="WP_115936723.1">
    <property type="nucleotide sequence ID" value="NZ_QRDW01000004.1"/>
</dbReference>